<dbReference type="Gene3D" id="3.90.1150.10">
    <property type="entry name" value="Aspartate Aminotransferase, domain 1"/>
    <property type="match status" value="1"/>
</dbReference>
<dbReference type="InterPro" id="IPR015421">
    <property type="entry name" value="PyrdxlP-dep_Trfase_major"/>
</dbReference>
<comment type="similarity">
    <text evidence="2">Belongs to the threonine aldolase family.</text>
</comment>
<dbReference type="OrthoDB" id="9774495at2"/>
<dbReference type="Proteomes" id="UP000070442">
    <property type="component" value="Unassembled WGS sequence"/>
</dbReference>
<proteinExistence type="inferred from homology"/>
<evidence type="ECO:0000256" key="1">
    <source>
        <dbReference type="ARBA" id="ARBA00001933"/>
    </source>
</evidence>
<evidence type="ECO:0000256" key="2">
    <source>
        <dbReference type="ARBA" id="ARBA00006966"/>
    </source>
</evidence>
<evidence type="ECO:0000313" key="6">
    <source>
        <dbReference type="Proteomes" id="UP000070442"/>
    </source>
</evidence>
<reference evidence="6" key="1">
    <citation type="submission" date="2016-01" db="EMBL/GenBank/DDBJ databases">
        <authorList>
            <person name="Mitreva M."/>
            <person name="Pepin K.H."/>
            <person name="Mihindukulasuriya K.A."/>
            <person name="Fulton R."/>
            <person name="Fronick C."/>
            <person name="O'Laughlin M."/>
            <person name="Miner T."/>
            <person name="Herter B."/>
            <person name="Rosa B.A."/>
            <person name="Cordes M."/>
            <person name="Tomlinson C."/>
            <person name="Wollam A."/>
            <person name="Palsikar V.B."/>
            <person name="Mardis E.R."/>
            <person name="Wilson R.K."/>
        </authorList>
    </citation>
    <scope>NUCLEOTIDE SEQUENCE [LARGE SCALE GENOMIC DNA]</scope>
    <source>
        <strain evidence="6">DNF00729</strain>
    </source>
</reference>
<feature type="domain" description="Aromatic amino acid beta-eliminating lyase/threonine aldolase" evidence="4">
    <location>
        <begin position="22"/>
        <end position="294"/>
    </location>
</feature>
<protein>
    <submittedName>
        <fullName evidence="5">Beta-eliminating lyase</fullName>
    </submittedName>
</protein>
<accession>A0A134AK27</accession>
<name>A0A134AK27_9FIRM</name>
<keyword evidence="6" id="KW-1185">Reference proteome</keyword>
<dbReference type="InterPro" id="IPR001597">
    <property type="entry name" value="ArAA_b-elim_lyase/Thr_aldolase"/>
</dbReference>
<keyword evidence="5" id="KW-0456">Lyase</keyword>
<dbReference type="GO" id="GO:0006520">
    <property type="term" value="P:amino acid metabolic process"/>
    <property type="evidence" value="ECO:0007669"/>
    <property type="project" value="InterPro"/>
</dbReference>
<gene>
    <name evidence="5" type="ORF">HMPREF1863_00389</name>
</gene>
<evidence type="ECO:0000313" key="5">
    <source>
        <dbReference type="EMBL" id="KXB68071.1"/>
    </source>
</evidence>
<evidence type="ECO:0000256" key="3">
    <source>
        <dbReference type="ARBA" id="ARBA00022898"/>
    </source>
</evidence>
<dbReference type="AlphaFoldDB" id="A0A134AK27"/>
<keyword evidence="3" id="KW-0663">Pyridoxal phosphate</keyword>
<dbReference type="STRING" id="755172.HMPREF1863_00389"/>
<dbReference type="GO" id="GO:0016829">
    <property type="term" value="F:lyase activity"/>
    <property type="evidence" value="ECO:0007669"/>
    <property type="project" value="UniProtKB-KW"/>
</dbReference>
<dbReference type="EMBL" id="LSDG01000008">
    <property type="protein sequence ID" value="KXB68071.1"/>
    <property type="molecule type" value="Genomic_DNA"/>
</dbReference>
<sequence length="340" mass="37696">MEVLMFNFRNDYHDLCHPKVLEKLMAVQGENNVGYGFDPHTERAAKLIGEALGKHYPVHFVPGGTAANTLAIGFRLLPHEAVVSADSGHIVGDEVGAVESGGHKIITVPTESGKFDPDVLNDHLESFGSFHNVLPGMIYLSNATETGRVYTKKELEAIREVADRHELLVYIDGARMASALMSEASDLTLADYPNYADIFSVGGTKNGALFGEALVFSNIRLADEFIYYQKQQSLLLAKGFLLGAQFEALFEDNLYFDIAKKANAMAKKLYSALDTIGYTPIYPLESNQLFVEVEREKIESLREAGQFEIAREGEKTLVRFVTTYETKDEEIAELLAVLKK</sequence>
<dbReference type="InterPro" id="IPR015424">
    <property type="entry name" value="PyrdxlP-dep_Trfase"/>
</dbReference>
<dbReference type="Gene3D" id="3.40.640.10">
    <property type="entry name" value="Type I PLP-dependent aspartate aminotransferase-like (Major domain)"/>
    <property type="match status" value="1"/>
</dbReference>
<dbReference type="PANTHER" id="PTHR48097:SF5">
    <property type="entry name" value="LOW SPECIFICITY L-THREONINE ALDOLASE"/>
    <property type="match status" value="1"/>
</dbReference>
<evidence type="ECO:0000259" key="4">
    <source>
        <dbReference type="Pfam" id="PF01212"/>
    </source>
</evidence>
<dbReference type="SUPFAM" id="SSF53383">
    <property type="entry name" value="PLP-dependent transferases"/>
    <property type="match status" value="1"/>
</dbReference>
<organism evidence="5 6">
    <name type="scientific">Aedoeadaptatus coxii</name>
    <dbReference type="NCBI Taxonomy" id="755172"/>
    <lineage>
        <taxon>Bacteria</taxon>
        <taxon>Bacillati</taxon>
        <taxon>Bacillota</taxon>
        <taxon>Tissierellia</taxon>
        <taxon>Tissierellales</taxon>
        <taxon>Peptoniphilaceae</taxon>
        <taxon>Aedoeadaptatus</taxon>
    </lineage>
</organism>
<dbReference type="Pfam" id="PF01212">
    <property type="entry name" value="Beta_elim_lyase"/>
    <property type="match status" value="1"/>
</dbReference>
<dbReference type="PANTHER" id="PTHR48097">
    <property type="entry name" value="L-THREONINE ALDOLASE-RELATED"/>
    <property type="match status" value="1"/>
</dbReference>
<dbReference type="InterPro" id="IPR015422">
    <property type="entry name" value="PyrdxlP-dep_Trfase_small"/>
</dbReference>
<comment type="cofactor">
    <cofactor evidence="1">
        <name>pyridoxal 5'-phosphate</name>
        <dbReference type="ChEBI" id="CHEBI:597326"/>
    </cofactor>
</comment>
<dbReference type="PATRIC" id="fig|755172.3.peg.375"/>
<comment type="caution">
    <text evidence="5">The sequence shown here is derived from an EMBL/GenBank/DDBJ whole genome shotgun (WGS) entry which is preliminary data.</text>
</comment>